<dbReference type="Gene3D" id="2.60.40.2420">
    <property type="match status" value="1"/>
</dbReference>
<evidence type="ECO:0000313" key="3">
    <source>
        <dbReference type="Proteomes" id="UP000436016"/>
    </source>
</evidence>
<dbReference type="Proteomes" id="UP000436016">
    <property type="component" value="Unassembled WGS sequence"/>
</dbReference>
<dbReference type="Pfam" id="PF21112">
    <property type="entry name" value="CsgH"/>
    <property type="match status" value="1"/>
</dbReference>
<name>A0A6B0TZC3_9RHOB</name>
<evidence type="ECO:0000313" key="2">
    <source>
        <dbReference type="EMBL" id="MXU66758.1"/>
    </source>
</evidence>
<sequence length="99" mass="10585">MSNLECEIRKRAHAAGFELVGVVRADHKVNGTYSFIVNRTGPAGSSNVSQRGMFTLASGKPAVVGSVALNRSAGDQYLIRLTVQADGREKICDATFDDL</sequence>
<dbReference type="InterPro" id="IPR053722">
    <property type="entry name" value="Curli_assembly_CsgC/AgfC"/>
</dbReference>
<feature type="domain" description="CsgH-like" evidence="1">
    <location>
        <begin position="4"/>
        <end position="92"/>
    </location>
</feature>
<dbReference type="RefSeq" id="WP_160856431.1">
    <property type="nucleotide sequence ID" value="NZ_WUWG01000008.1"/>
</dbReference>
<dbReference type="InterPro" id="IPR047726">
    <property type="entry name" value="CsgH_dom"/>
</dbReference>
<protein>
    <recommendedName>
        <fullName evidence="1">CsgH-like domain-containing protein</fullName>
    </recommendedName>
</protein>
<gene>
    <name evidence="2" type="ORF">GSH16_15015</name>
</gene>
<dbReference type="InterPro" id="IPR048632">
    <property type="entry name" value="CsgH-like"/>
</dbReference>
<evidence type="ECO:0000259" key="1">
    <source>
        <dbReference type="Pfam" id="PF21112"/>
    </source>
</evidence>
<proteinExistence type="predicted"/>
<organism evidence="2 3">
    <name type="scientific">Oceanomicrobium pacificus</name>
    <dbReference type="NCBI Taxonomy" id="2692916"/>
    <lineage>
        <taxon>Bacteria</taxon>
        <taxon>Pseudomonadati</taxon>
        <taxon>Pseudomonadota</taxon>
        <taxon>Alphaproteobacteria</taxon>
        <taxon>Rhodobacterales</taxon>
        <taxon>Paracoccaceae</taxon>
        <taxon>Oceanomicrobium</taxon>
    </lineage>
</organism>
<comment type="caution">
    <text evidence="2">The sequence shown here is derived from an EMBL/GenBank/DDBJ whole genome shotgun (WGS) entry which is preliminary data.</text>
</comment>
<accession>A0A6B0TZC3</accession>
<dbReference type="EMBL" id="WUWG01000008">
    <property type="protein sequence ID" value="MXU66758.1"/>
    <property type="molecule type" value="Genomic_DNA"/>
</dbReference>
<reference evidence="2 3" key="1">
    <citation type="submission" date="2019-12" db="EMBL/GenBank/DDBJ databases">
        <title>Strain KN286 was isolated from seawater, which was collected from Caroline Seamount in the tropical western Pacific.</title>
        <authorList>
            <person name="Wang Q."/>
        </authorList>
    </citation>
    <scope>NUCLEOTIDE SEQUENCE [LARGE SCALE GENOMIC DNA]</scope>
    <source>
        <strain evidence="2 3">KN286</strain>
    </source>
</reference>
<dbReference type="AlphaFoldDB" id="A0A6B0TZC3"/>
<keyword evidence="3" id="KW-1185">Reference proteome</keyword>
<dbReference type="NCBIfam" id="NF041112">
    <property type="entry name" value="chap_CsgH_alph"/>
    <property type="match status" value="1"/>
</dbReference>